<dbReference type="EMBL" id="JASPKY010000018">
    <property type="protein sequence ID" value="KAK9752736.1"/>
    <property type="molecule type" value="Genomic_DNA"/>
</dbReference>
<dbReference type="AlphaFoldDB" id="A0AAW1N250"/>
<accession>A0AAW1N250</accession>
<keyword evidence="2" id="KW-1185">Reference proteome</keyword>
<organism evidence="1 2">
    <name type="scientific">Popillia japonica</name>
    <name type="common">Japanese beetle</name>
    <dbReference type="NCBI Taxonomy" id="7064"/>
    <lineage>
        <taxon>Eukaryota</taxon>
        <taxon>Metazoa</taxon>
        <taxon>Ecdysozoa</taxon>
        <taxon>Arthropoda</taxon>
        <taxon>Hexapoda</taxon>
        <taxon>Insecta</taxon>
        <taxon>Pterygota</taxon>
        <taxon>Neoptera</taxon>
        <taxon>Endopterygota</taxon>
        <taxon>Coleoptera</taxon>
        <taxon>Polyphaga</taxon>
        <taxon>Scarabaeiformia</taxon>
        <taxon>Scarabaeidae</taxon>
        <taxon>Rutelinae</taxon>
        <taxon>Popillia</taxon>
    </lineage>
</organism>
<gene>
    <name evidence="1" type="ORF">QE152_g3930</name>
</gene>
<evidence type="ECO:0000313" key="1">
    <source>
        <dbReference type="EMBL" id="KAK9752736.1"/>
    </source>
</evidence>
<dbReference type="Proteomes" id="UP001458880">
    <property type="component" value="Unassembled WGS sequence"/>
</dbReference>
<evidence type="ECO:0000313" key="2">
    <source>
        <dbReference type="Proteomes" id="UP001458880"/>
    </source>
</evidence>
<name>A0AAW1N250_POPJA</name>
<protein>
    <submittedName>
        <fullName evidence="1">Uncharacterized protein</fullName>
    </submittedName>
</protein>
<proteinExistence type="predicted"/>
<reference evidence="1 2" key="1">
    <citation type="journal article" date="2024" name="BMC Genomics">
        <title>De novo assembly and annotation of Popillia japonica's genome with initial clues to its potential as an invasive pest.</title>
        <authorList>
            <person name="Cucini C."/>
            <person name="Boschi S."/>
            <person name="Funari R."/>
            <person name="Cardaioli E."/>
            <person name="Iannotti N."/>
            <person name="Marturano G."/>
            <person name="Paoli F."/>
            <person name="Bruttini M."/>
            <person name="Carapelli A."/>
            <person name="Frati F."/>
            <person name="Nardi F."/>
        </authorList>
    </citation>
    <scope>NUCLEOTIDE SEQUENCE [LARGE SCALE GENOMIC DNA]</scope>
    <source>
        <strain evidence="1">DMR45628</strain>
    </source>
</reference>
<sequence>MAMTLDKKIGKESKTRSEEKLKEVCKNFLVTAEKVNLQINPEKSKYMEVKPQEERIERNENILIELNEGKIIEIGKVRKYNYLGTIITDIADENEEIEARLMKGNKSAGALYNILSAKGSTQ</sequence>
<comment type="caution">
    <text evidence="1">The sequence shown here is derived from an EMBL/GenBank/DDBJ whole genome shotgun (WGS) entry which is preliminary data.</text>
</comment>